<evidence type="ECO:0000313" key="2">
    <source>
        <dbReference type="Proteomes" id="UP000215224"/>
    </source>
</evidence>
<dbReference type="STRING" id="1314751.GCA_001591425_01761"/>
<protein>
    <submittedName>
        <fullName evidence="1">Uncharacterized protein</fullName>
    </submittedName>
</protein>
<keyword evidence="2" id="KW-1185">Reference proteome</keyword>
<dbReference type="AlphaFoldDB" id="A0A223KT45"/>
<gene>
    <name evidence="1" type="ORF">BC6307_15845</name>
</gene>
<name>A0A223KT45_9BACI</name>
<reference evidence="1 2" key="1">
    <citation type="submission" date="2016-12" db="EMBL/GenBank/DDBJ databases">
        <title>The whole genome sequencing and assembly of Bacillus cohnii DSM 6307T strain.</title>
        <authorList>
            <person name="Lee Y.-J."/>
            <person name="Yi H."/>
            <person name="Bahn Y.-S."/>
            <person name="Kim J.F."/>
            <person name="Lee D.-W."/>
        </authorList>
    </citation>
    <scope>NUCLEOTIDE SEQUENCE [LARGE SCALE GENOMIC DNA]</scope>
    <source>
        <strain evidence="1 2">DSM 6307</strain>
    </source>
</reference>
<dbReference type="RefSeq" id="WP_066414807.1">
    <property type="nucleotide sequence ID" value="NZ_CP018866.1"/>
</dbReference>
<organism evidence="1 2">
    <name type="scientific">Sutcliffiella cohnii</name>
    <dbReference type="NCBI Taxonomy" id="33932"/>
    <lineage>
        <taxon>Bacteria</taxon>
        <taxon>Bacillati</taxon>
        <taxon>Bacillota</taxon>
        <taxon>Bacilli</taxon>
        <taxon>Bacillales</taxon>
        <taxon>Bacillaceae</taxon>
        <taxon>Sutcliffiella</taxon>
    </lineage>
</organism>
<proteinExistence type="predicted"/>
<evidence type="ECO:0000313" key="1">
    <source>
        <dbReference type="EMBL" id="AST92661.1"/>
    </source>
</evidence>
<accession>A0A223KT45</accession>
<dbReference type="KEGG" id="bcoh:BC6307_15845"/>
<sequence>MTTTSTTKKSSPFSCFWFIVVDRDGVDRKNNYRVAQLVDYKNKSLEEVAKWFESLFHEYSVIKVGRGTLPANLKEMPYIHY</sequence>
<dbReference type="Proteomes" id="UP000215224">
    <property type="component" value="Chromosome"/>
</dbReference>
<dbReference type="EMBL" id="CP018866">
    <property type="protein sequence ID" value="AST92661.1"/>
    <property type="molecule type" value="Genomic_DNA"/>
</dbReference>